<evidence type="ECO:0008006" key="9">
    <source>
        <dbReference type="Google" id="ProtNLM"/>
    </source>
</evidence>
<accession>A0A8T0UWS6</accession>
<protein>
    <recommendedName>
        <fullName evidence="9">TF-B3 domain-containing protein</fullName>
    </recommendedName>
</protein>
<sequence length="526" mass="59128">MVLKGKGKLVASDPTSGVTTKASASRRGEKRRRGLGDEAEPPPSLPDAKRPGGRCGCVPKTVDDYDLDNEARAGHEQQFPLGMPVLESLMRSKKPWEYADKLVPFVHFTRHVREITEACSSEKLRWTPEALLLLKGEAEVYLFDVFAVVIRLARDTLAQPIPWYGKNTRLTPEQEETVFALSCGTSGIPVYVHNMSYSDVKSRSMCLPGEYCQRFLVPRLGSNVGKIKIFFGNNLTSSEVKFSTLRENFRLIKGWHDFIKNNCIVEGNNYAFTFEEEKEGSPLSIRVDTLNGVLDSEYGQEQHQRPQRSREATIPLGYMAAVRRTASTLIPYLHFARMVADCCPSGSRVKRNKLLSLHEAAVEHLVSLYELVYQFAVNQAVANQFATGVMTPYISDSTKLTPEEEQAAISLSRDCAPGTRTYIRTILRSDKKRLEFQKKFTVNCLYPYLCSARCKVFADNNLMTAVEVNFRAMPKEGKAGFYGGWPRFMEINGIKIGDVCAFAFKEEKEEEVAPLSVRVRVLRAAP</sequence>
<dbReference type="GO" id="GO:0046982">
    <property type="term" value="F:protein heterodimerization activity"/>
    <property type="evidence" value="ECO:0007669"/>
    <property type="project" value="InterPro"/>
</dbReference>
<evidence type="ECO:0000256" key="1">
    <source>
        <dbReference type="ARBA" id="ARBA00004123"/>
    </source>
</evidence>
<gene>
    <name evidence="7" type="ORF">PVAP13_3KG375754</name>
</gene>
<keyword evidence="4" id="KW-0804">Transcription</keyword>
<evidence type="ECO:0000256" key="4">
    <source>
        <dbReference type="ARBA" id="ARBA00023163"/>
    </source>
</evidence>
<dbReference type="GO" id="GO:0003677">
    <property type="term" value="F:DNA binding"/>
    <property type="evidence" value="ECO:0007669"/>
    <property type="project" value="UniProtKB-KW"/>
</dbReference>
<feature type="region of interest" description="Disordered" evidence="6">
    <location>
        <begin position="1"/>
        <end position="55"/>
    </location>
</feature>
<feature type="compositionally biased region" description="Polar residues" evidence="6">
    <location>
        <begin position="13"/>
        <end position="23"/>
    </location>
</feature>
<dbReference type="SUPFAM" id="SSF101936">
    <property type="entry name" value="DNA-binding pseudobarrel domain"/>
    <property type="match status" value="2"/>
</dbReference>
<evidence type="ECO:0000256" key="2">
    <source>
        <dbReference type="ARBA" id="ARBA00023015"/>
    </source>
</evidence>
<dbReference type="EMBL" id="CM029041">
    <property type="protein sequence ID" value="KAG2626707.1"/>
    <property type="molecule type" value="Genomic_DNA"/>
</dbReference>
<keyword evidence="8" id="KW-1185">Reference proteome</keyword>
<name>A0A8T0UWS6_PANVG</name>
<evidence type="ECO:0000256" key="6">
    <source>
        <dbReference type="SAM" id="MobiDB-lite"/>
    </source>
</evidence>
<dbReference type="InterPro" id="IPR015300">
    <property type="entry name" value="DNA-bd_pseudobarrel_sf"/>
</dbReference>
<dbReference type="PANTHER" id="PTHR31391">
    <property type="entry name" value="B3 DOMAIN-CONTAINING PROTEIN OS11G0197600-RELATED"/>
    <property type="match status" value="1"/>
</dbReference>
<keyword evidence="5" id="KW-0539">Nucleus</keyword>
<keyword evidence="2" id="KW-0805">Transcription regulation</keyword>
<dbReference type="GO" id="GO:0005634">
    <property type="term" value="C:nucleus"/>
    <property type="evidence" value="ECO:0007669"/>
    <property type="project" value="UniProtKB-SubCell"/>
</dbReference>
<dbReference type="Gene3D" id="1.10.20.10">
    <property type="entry name" value="Histone, subunit A"/>
    <property type="match status" value="1"/>
</dbReference>
<dbReference type="Gene3D" id="2.40.330.10">
    <property type="entry name" value="DNA-binding pseudobarrel domain"/>
    <property type="match status" value="2"/>
</dbReference>
<proteinExistence type="predicted"/>
<comment type="caution">
    <text evidence="7">The sequence shown here is derived from an EMBL/GenBank/DDBJ whole genome shotgun (WGS) entry which is preliminary data.</text>
</comment>
<dbReference type="AlphaFoldDB" id="A0A8T0UWS6"/>
<dbReference type="PANTHER" id="PTHR31391:SF158">
    <property type="entry name" value="TF-B3 DOMAIN-CONTAINING PROTEIN"/>
    <property type="match status" value="1"/>
</dbReference>
<evidence type="ECO:0000256" key="3">
    <source>
        <dbReference type="ARBA" id="ARBA00023125"/>
    </source>
</evidence>
<dbReference type="InterPro" id="IPR044837">
    <property type="entry name" value="REM16-like"/>
</dbReference>
<comment type="subcellular location">
    <subcellularLocation>
        <location evidence="1">Nucleus</location>
    </subcellularLocation>
</comment>
<evidence type="ECO:0000256" key="5">
    <source>
        <dbReference type="ARBA" id="ARBA00023242"/>
    </source>
</evidence>
<dbReference type="Proteomes" id="UP000823388">
    <property type="component" value="Chromosome 3K"/>
</dbReference>
<reference evidence="7" key="1">
    <citation type="submission" date="2020-05" db="EMBL/GenBank/DDBJ databases">
        <title>WGS assembly of Panicum virgatum.</title>
        <authorList>
            <person name="Lovell J.T."/>
            <person name="Jenkins J."/>
            <person name="Shu S."/>
            <person name="Juenger T.E."/>
            <person name="Schmutz J."/>
        </authorList>
    </citation>
    <scope>NUCLEOTIDE SEQUENCE</scope>
    <source>
        <strain evidence="7">AP13</strain>
    </source>
</reference>
<evidence type="ECO:0000313" key="8">
    <source>
        <dbReference type="Proteomes" id="UP000823388"/>
    </source>
</evidence>
<keyword evidence="3" id="KW-0238">DNA-binding</keyword>
<dbReference type="InterPro" id="IPR009072">
    <property type="entry name" value="Histone-fold"/>
</dbReference>
<evidence type="ECO:0000313" key="7">
    <source>
        <dbReference type="EMBL" id="KAG2626707.1"/>
    </source>
</evidence>
<organism evidence="7 8">
    <name type="scientific">Panicum virgatum</name>
    <name type="common">Blackwell switchgrass</name>
    <dbReference type="NCBI Taxonomy" id="38727"/>
    <lineage>
        <taxon>Eukaryota</taxon>
        <taxon>Viridiplantae</taxon>
        <taxon>Streptophyta</taxon>
        <taxon>Embryophyta</taxon>
        <taxon>Tracheophyta</taxon>
        <taxon>Spermatophyta</taxon>
        <taxon>Magnoliopsida</taxon>
        <taxon>Liliopsida</taxon>
        <taxon>Poales</taxon>
        <taxon>Poaceae</taxon>
        <taxon>PACMAD clade</taxon>
        <taxon>Panicoideae</taxon>
        <taxon>Panicodae</taxon>
        <taxon>Paniceae</taxon>
        <taxon>Panicinae</taxon>
        <taxon>Panicum</taxon>
        <taxon>Panicum sect. Hiantes</taxon>
    </lineage>
</organism>